<dbReference type="InterPro" id="IPR001138">
    <property type="entry name" value="Zn2Cys6_DnaBD"/>
</dbReference>
<dbReference type="GO" id="GO:0003677">
    <property type="term" value="F:DNA binding"/>
    <property type="evidence" value="ECO:0007669"/>
    <property type="project" value="InterPro"/>
</dbReference>
<dbReference type="Gene3D" id="4.10.240.10">
    <property type="entry name" value="Zn(2)-C6 fungal-type DNA-binding domain"/>
    <property type="match status" value="1"/>
</dbReference>
<dbReference type="InterPro" id="IPR051127">
    <property type="entry name" value="Fungal_SecMet_Regulators"/>
</dbReference>
<sequence length="949" mass="103938">MVASRKSRRVPTELRKRTENSCDRCKTRKHKCHRSPGMDRCFHCMKYGYECVVTKPRKPRLPPAAAVAAAAAIATGELVDAYNARMEAMQDLLKGLVPEADVTSLEGLQRVGQELGIPLSNRLDTASNSTSTIQTDDTNNHRTHDVDTTSESQPPPPLLPPTWGLEVSPSSSTSELFESDLCRVPSRTPHPSSATTAVPSTTCFSVSHTSSSSAATTPVKSSCDESLVHDRQGQNQYIGRASSYYFQIRLQTLVGTGKSAKAGQMELFGPNPAYRKALLFRDHAEGIASSALPPRAGDFSADKLVGSVTENNESPTKQAHASLFPILETGDVIQRCIGRPPAEVFVTVRAFFDHVNVDFPVLHEATFLGEVEAWLQAPETTDCVWLCSLYCVLILGRRHTRNPDLNDRGKEADAEDDVNSHVSGKDIDDEFDRQSDEDELWLWSQIQLSLPTVLFTTCLASIQALMLASLHLHNTNSRDVCWTLTGAALRLGYAIGLHRSHINTAAVPPLAREMRKKIWWTLYAFEQLQVSSHDRPSAVGSPGHVADQPPRESVLGGLGGVHQLFPGYSDCSSRLTLLLGRVNAMPEAIRATYNGPLAPAVTILRDLARWRADLPAHLSVDALHYTPPCVQRATLLLHVQYHYVVCLVARHALLARYTALSQSEDRSSGRKNASLAGPSPFSVDAIADMCMASSREAVLLLLRLARLRHFNSRTGFDVYYLYSSALVLVLSLICDAAQRKHAAVAATRQLFHECASLAARCLRDPRAPGTMRRWLGIVGDLHAVVDQSGCGTEKHHEPPTTPTEQTSFSTELRLNGRQEPTPVLEPSTPQETQKGDVEQWTAVTIPATVPPRLTPDLTTEARTQQEVLRSASVDAATIITEQHAGHDIYNNMGGIGESAFIEPAALPPFVLEFFGATPIIDASYPTTTVDWGFDCSDAADNVYNESLMW</sequence>
<dbReference type="GO" id="GO:0008270">
    <property type="term" value="F:zinc ion binding"/>
    <property type="evidence" value="ECO:0007669"/>
    <property type="project" value="InterPro"/>
</dbReference>
<keyword evidence="1" id="KW-0479">Metal-binding</keyword>
<keyword evidence="3" id="KW-0804">Transcription</keyword>
<feature type="region of interest" description="Disordered" evidence="5">
    <location>
        <begin position="789"/>
        <end position="809"/>
    </location>
</feature>
<protein>
    <submittedName>
        <fullName evidence="7">Transcription factor</fullName>
    </submittedName>
</protein>
<evidence type="ECO:0000256" key="2">
    <source>
        <dbReference type="ARBA" id="ARBA00023015"/>
    </source>
</evidence>
<dbReference type="GO" id="GO:0006351">
    <property type="term" value="P:DNA-templated transcription"/>
    <property type="evidence" value="ECO:0007669"/>
    <property type="project" value="InterPro"/>
</dbReference>
<proteinExistence type="predicted"/>
<dbReference type="SUPFAM" id="SSF57701">
    <property type="entry name" value="Zn2/Cys6 DNA-binding domain"/>
    <property type="match status" value="1"/>
</dbReference>
<comment type="caution">
    <text evidence="7">The sequence shown here is derived from an EMBL/GenBank/DDBJ whole genome shotgun (WGS) entry which is preliminary data.</text>
</comment>
<name>A0A162IAC8_9HYPO</name>
<evidence type="ECO:0000259" key="6">
    <source>
        <dbReference type="PROSITE" id="PS50048"/>
    </source>
</evidence>
<evidence type="ECO:0000256" key="4">
    <source>
        <dbReference type="ARBA" id="ARBA00023242"/>
    </source>
</evidence>
<accession>A0A162IAC8</accession>
<feature type="compositionally biased region" description="Basic and acidic residues" evidence="5">
    <location>
        <begin position="138"/>
        <end position="147"/>
    </location>
</feature>
<evidence type="ECO:0000313" key="7">
    <source>
        <dbReference type="EMBL" id="OAA54365.1"/>
    </source>
</evidence>
<dbReference type="PROSITE" id="PS50048">
    <property type="entry name" value="ZN2_CY6_FUNGAL_2"/>
    <property type="match status" value="1"/>
</dbReference>
<dbReference type="InterPro" id="IPR036864">
    <property type="entry name" value="Zn2-C6_fun-type_DNA-bd_sf"/>
</dbReference>
<feature type="compositionally biased region" description="Polar residues" evidence="5">
    <location>
        <begin position="122"/>
        <end position="137"/>
    </location>
</feature>
<evidence type="ECO:0000256" key="1">
    <source>
        <dbReference type="ARBA" id="ARBA00022723"/>
    </source>
</evidence>
<organism evidence="7 8">
    <name type="scientific">Niveomyces insectorum RCEF 264</name>
    <dbReference type="NCBI Taxonomy" id="1081102"/>
    <lineage>
        <taxon>Eukaryota</taxon>
        <taxon>Fungi</taxon>
        <taxon>Dikarya</taxon>
        <taxon>Ascomycota</taxon>
        <taxon>Pezizomycotina</taxon>
        <taxon>Sordariomycetes</taxon>
        <taxon>Hypocreomycetidae</taxon>
        <taxon>Hypocreales</taxon>
        <taxon>Cordycipitaceae</taxon>
        <taxon>Niveomyces</taxon>
    </lineage>
</organism>
<dbReference type="CDD" id="cd00067">
    <property type="entry name" value="GAL4"/>
    <property type="match status" value="1"/>
</dbReference>
<keyword evidence="8" id="KW-1185">Reference proteome</keyword>
<dbReference type="CDD" id="cd12148">
    <property type="entry name" value="fungal_TF_MHR"/>
    <property type="match status" value="1"/>
</dbReference>
<evidence type="ECO:0000256" key="5">
    <source>
        <dbReference type="SAM" id="MobiDB-lite"/>
    </source>
</evidence>
<dbReference type="PROSITE" id="PS00463">
    <property type="entry name" value="ZN2_CY6_FUNGAL_1"/>
    <property type="match status" value="1"/>
</dbReference>
<dbReference type="PANTHER" id="PTHR47424">
    <property type="entry name" value="REGULATORY PROTEIN GAL4"/>
    <property type="match status" value="1"/>
</dbReference>
<dbReference type="Pfam" id="PF00172">
    <property type="entry name" value="Zn_clus"/>
    <property type="match status" value="1"/>
</dbReference>
<keyword evidence="2" id="KW-0805">Transcription regulation</keyword>
<dbReference type="OrthoDB" id="3266505at2759"/>
<dbReference type="Pfam" id="PF04082">
    <property type="entry name" value="Fungal_trans"/>
    <property type="match status" value="1"/>
</dbReference>
<evidence type="ECO:0000313" key="8">
    <source>
        <dbReference type="Proteomes" id="UP000076874"/>
    </source>
</evidence>
<dbReference type="InterPro" id="IPR007219">
    <property type="entry name" value="XnlR_reg_dom"/>
</dbReference>
<dbReference type="AlphaFoldDB" id="A0A162IAC8"/>
<dbReference type="PANTHER" id="PTHR47424:SF6">
    <property type="entry name" value="PROLINE UTILIZATION TRANS-ACTIVATOR"/>
    <property type="match status" value="1"/>
</dbReference>
<dbReference type="GO" id="GO:0000981">
    <property type="term" value="F:DNA-binding transcription factor activity, RNA polymerase II-specific"/>
    <property type="evidence" value="ECO:0007669"/>
    <property type="project" value="InterPro"/>
</dbReference>
<keyword evidence="4" id="KW-0539">Nucleus</keyword>
<dbReference type="SMART" id="SM00906">
    <property type="entry name" value="Fungal_trans"/>
    <property type="match status" value="1"/>
</dbReference>
<dbReference type="Proteomes" id="UP000076874">
    <property type="component" value="Unassembled WGS sequence"/>
</dbReference>
<evidence type="ECO:0000256" key="3">
    <source>
        <dbReference type="ARBA" id="ARBA00023163"/>
    </source>
</evidence>
<feature type="compositionally biased region" description="Low complexity" evidence="5">
    <location>
        <begin position="189"/>
        <end position="198"/>
    </location>
</feature>
<dbReference type="SMART" id="SM00066">
    <property type="entry name" value="GAL4"/>
    <property type="match status" value="1"/>
</dbReference>
<feature type="compositionally biased region" description="Low complexity" evidence="5">
    <location>
        <begin position="165"/>
        <end position="176"/>
    </location>
</feature>
<gene>
    <name evidence="7" type="ORF">SPI_08984</name>
</gene>
<reference evidence="7 8" key="1">
    <citation type="journal article" date="2016" name="Genome Biol. Evol.">
        <title>Divergent and convergent evolution of fungal pathogenicity.</title>
        <authorList>
            <person name="Shang Y."/>
            <person name="Xiao G."/>
            <person name="Zheng P."/>
            <person name="Cen K."/>
            <person name="Zhan S."/>
            <person name="Wang C."/>
        </authorList>
    </citation>
    <scope>NUCLEOTIDE SEQUENCE [LARGE SCALE GENOMIC DNA]</scope>
    <source>
        <strain evidence="7 8">RCEF 264</strain>
    </source>
</reference>
<feature type="region of interest" description="Disordered" evidence="5">
    <location>
        <begin position="121"/>
        <end position="198"/>
    </location>
</feature>
<dbReference type="EMBL" id="AZHD01000024">
    <property type="protein sequence ID" value="OAA54365.1"/>
    <property type="molecule type" value="Genomic_DNA"/>
</dbReference>
<feature type="domain" description="Zn(2)-C6 fungal-type" evidence="6">
    <location>
        <begin position="21"/>
        <end position="53"/>
    </location>
</feature>
<dbReference type="STRING" id="1081102.A0A162IAC8"/>